<dbReference type="InterPro" id="IPR001611">
    <property type="entry name" value="Leu-rich_rpt"/>
</dbReference>
<dbReference type="Gene3D" id="3.40.50.150">
    <property type="entry name" value="Vaccinia Virus protein VP39"/>
    <property type="match status" value="1"/>
</dbReference>
<comment type="similarity">
    <text evidence="1">Belongs to the N(4)/N(6)-methyltransferase family. N(4) subfamily.</text>
</comment>
<dbReference type="InterPro" id="IPR001091">
    <property type="entry name" value="RM_Methyltransferase"/>
</dbReference>
<evidence type="ECO:0000256" key="6">
    <source>
        <dbReference type="ARBA" id="ARBA00022747"/>
    </source>
</evidence>
<accession>A0A6C0C4D2</accession>
<evidence type="ECO:0000256" key="5">
    <source>
        <dbReference type="ARBA" id="ARBA00022691"/>
    </source>
</evidence>
<dbReference type="InterPro" id="IPR002941">
    <property type="entry name" value="DNA_methylase_N4/N6"/>
</dbReference>
<reference evidence="11" key="1">
    <citation type="journal article" date="2020" name="Nature">
        <title>Giant virus diversity and host interactions through global metagenomics.</title>
        <authorList>
            <person name="Schulz F."/>
            <person name="Roux S."/>
            <person name="Paez-Espino D."/>
            <person name="Jungbluth S."/>
            <person name="Walsh D.A."/>
            <person name="Denef V.J."/>
            <person name="McMahon K.D."/>
            <person name="Konstantinidis K.T."/>
            <person name="Eloe-Fadrosh E.A."/>
            <person name="Kyrpides N.C."/>
            <person name="Woyke T."/>
        </authorList>
    </citation>
    <scope>NUCLEOTIDE SEQUENCE</scope>
    <source>
        <strain evidence="11">GVMAG-M-3300020187-37</strain>
    </source>
</reference>
<evidence type="ECO:0000256" key="2">
    <source>
        <dbReference type="ARBA" id="ARBA00012185"/>
    </source>
</evidence>
<evidence type="ECO:0000259" key="10">
    <source>
        <dbReference type="Pfam" id="PF01555"/>
    </source>
</evidence>
<evidence type="ECO:0000256" key="4">
    <source>
        <dbReference type="ARBA" id="ARBA00022679"/>
    </source>
</evidence>
<keyword evidence="3" id="KW-0489">Methyltransferase</keyword>
<evidence type="ECO:0000256" key="9">
    <source>
        <dbReference type="SAM" id="Coils"/>
    </source>
</evidence>
<dbReference type="PROSITE" id="PS51450">
    <property type="entry name" value="LRR"/>
    <property type="match status" value="1"/>
</dbReference>
<proteinExistence type="inferred from homology"/>
<evidence type="ECO:0000256" key="1">
    <source>
        <dbReference type="ARBA" id="ARBA00010203"/>
    </source>
</evidence>
<organism evidence="11">
    <name type="scientific">viral metagenome</name>
    <dbReference type="NCBI Taxonomy" id="1070528"/>
    <lineage>
        <taxon>unclassified sequences</taxon>
        <taxon>metagenomes</taxon>
        <taxon>organismal metagenomes</taxon>
    </lineage>
</organism>
<dbReference type="GO" id="GO:0032259">
    <property type="term" value="P:methylation"/>
    <property type="evidence" value="ECO:0007669"/>
    <property type="project" value="UniProtKB-KW"/>
</dbReference>
<dbReference type="Pfam" id="PF01555">
    <property type="entry name" value="N6_N4_Mtase"/>
    <property type="match status" value="1"/>
</dbReference>
<sequence>MVKLTENELKLVNDIIDNNKSFKFNQNNPKRLGAYNRYELYKSSTNYKEFINADGKRDDFKNDYKKGFITLDNLSNLENNNLVNNNLENNNLENINLENNNLENINLENNNLENNNKYNFILGNCLEVLKEIPDKTISLIITSPPYNIGLKYNKYKDKKPREQYLEWIYDIFVELKRVLKDDGHIFLNMGYTNKDPWISMEVAMKLKDLFILQNKITWVKSVHINGVLNKNSDERVDKTFGHFKNINSERYINVTNEDLYHFTKNDKVTVNKKSVGVPFEYKCNLIDRKTGQHKIDKKTGQPMEDKRCKGNTWFIPYKTITSKKDKGEHPAIFPEELVEHFIKISDIKEGSVLDPFCGTGTTVNVAKKMNNLENSKYNLSGIGIDIDEKYINYCKERIKG</sequence>
<comment type="catalytic activity">
    <reaction evidence="8">
        <text>a 2'-deoxycytidine in DNA + S-adenosyl-L-methionine = an N(4)-methyl-2'-deoxycytidine in DNA + S-adenosyl-L-homocysteine + H(+)</text>
        <dbReference type="Rhea" id="RHEA:16857"/>
        <dbReference type="Rhea" id="RHEA-COMP:11369"/>
        <dbReference type="Rhea" id="RHEA-COMP:13674"/>
        <dbReference type="ChEBI" id="CHEBI:15378"/>
        <dbReference type="ChEBI" id="CHEBI:57856"/>
        <dbReference type="ChEBI" id="CHEBI:59789"/>
        <dbReference type="ChEBI" id="CHEBI:85452"/>
        <dbReference type="ChEBI" id="CHEBI:137933"/>
        <dbReference type="EC" id="2.1.1.113"/>
    </reaction>
</comment>
<dbReference type="EMBL" id="MN739344">
    <property type="protein sequence ID" value="QHS99467.1"/>
    <property type="molecule type" value="Genomic_DNA"/>
</dbReference>
<dbReference type="GO" id="GO:0003677">
    <property type="term" value="F:DNA binding"/>
    <property type="evidence" value="ECO:0007669"/>
    <property type="project" value="UniProtKB-KW"/>
</dbReference>
<evidence type="ECO:0000256" key="8">
    <source>
        <dbReference type="ARBA" id="ARBA00049120"/>
    </source>
</evidence>
<feature type="domain" description="DNA methylase N-4/N-6" evidence="10">
    <location>
        <begin position="137"/>
        <end position="395"/>
    </location>
</feature>
<evidence type="ECO:0000256" key="7">
    <source>
        <dbReference type="ARBA" id="ARBA00023125"/>
    </source>
</evidence>
<keyword evidence="6" id="KW-0680">Restriction system</keyword>
<dbReference type="PROSITE" id="PS00093">
    <property type="entry name" value="N4_MTASE"/>
    <property type="match status" value="1"/>
</dbReference>
<dbReference type="GO" id="GO:0015667">
    <property type="term" value="F:site-specific DNA-methyltransferase (cytosine-N4-specific) activity"/>
    <property type="evidence" value="ECO:0007669"/>
    <property type="project" value="UniProtKB-EC"/>
</dbReference>
<protein>
    <recommendedName>
        <fullName evidence="2">site-specific DNA-methyltransferase (cytosine-N(4)-specific)</fullName>
        <ecNumber evidence="2">2.1.1.113</ecNumber>
    </recommendedName>
</protein>
<dbReference type="SUPFAM" id="SSF53335">
    <property type="entry name" value="S-adenosyl-L-methionine-dependent methyltransferases"/>
    <property type="match status" value="1"/>
</dbReference>
<keyword evidence="9" id="KW-0175">Coiled coil</keyword>
<keyword evidence="5" id="KW-0949">S-adenosyl-L-methionine</keyword>
<evidence type="ECO:0000256" key="3">
    <source>
        <dbReference type="ARBA" id="ARBA00022603"/>
    </source>
</evidence>
<keyword evidence="7" id="KW-0238">DNA-binding</keyword>
<dbReference type="AlphaFoldDB" id="A0A6C0C4D2"/>
<evidence type="ECO:0000313" key="11">
    <source>
        <dbReference type="EMBL" id="QHS99467.1"/>
    </source>
</evidence>
<dbReference type="EC" id="2.1.1.113" evidence="2"/>
<dbReference type="GO" id="GO:0009307">
    <property type="term" value="P:DNA restriction-modification system"/>
    <property type="evidence" value="ECO:0007669"/>
    <property type="project" value="UniProtKB-KW"/>
</dbReference>
<feature type="coiled-coil region" evidence="9">
    <location>
        <begin position="80"/>
        <end position="115"/>
    </location>
</feature>
<name>A0A6C0C4D2_9ZZZZ</name>
<dbReference type="GO" id="GO:0008170">
    <property type="term" value="F:N-methyltransferase activity"/>
    <property type="evidence" value="ECO:0007669"/>
    <property type="project" value="InterPro"/>
</dbReference>
<dbReference type="InterPro" id="IPR017985">
    <property type="entry name" value="MeTrfase_CN4_CS"/>
</dbReference>
<dbReference type="SUPFAM" id="SSF141571">
    <property type="entry name" value="Pentapeptide repeat-like"/>
    <property type="match status" value="1"/>
</dbReference>
<keyword evidence="4" id="KW-0808">Transferase</keyword>
<dbReference type="InterPro" id="IPR029063">
    <property type="entry name" value="SAM-dependent_MTases_sf"/>
</dbReference>
<dbReference type="PRINTS" id="PR00508">
    <property type="entry name" value="S21N4MTFRASE"/>
</dbReference>